<evidence type="ECO:0000256" key="3">
    <source>
        <dbReference type="ARBA" id="ARBA00007528"/>
    </source>
</evidence>
<dbReference type="Gene3D" id="1.20.58.1040">
    <property type="match status" value="1"/>
</dbReference>
<dbReference type="EC" id="2.4.1.-" evidence="10"/>
<dbReference type="SUPFAM" id="SSF51445">
    <property type="entry name" value="(Trans)glycosidases"/>
    <property type="match status" value="1"/>
</dbReference>
<proteinExistence type="inferred from homology"/>
<name>A0A060T620_BLAAD</name>
<feature type="region of interest" description="Disordered" evidence="11">
    <location>
        <begin position="484"/>
        <end position="510"/>
    </location>
</feature>
<evidence type="ECO:0000256" key="10">
    <source>
        <dbReference type="RuleBase" id="RU361209"/>
    </source>
</evidence>
<feature type="signal peptide" evidence="12">
    <location>
        <begin position="1"/>
        <end position="15"/>
    </location>
</feature>
<protein>
    <recommendedName>
        <fullName evidence="10">1,3-beta-glucanosyltransferase</fullName>
        <ecNumber evidence="10">2.4.1.-</ecNumber>
    </recommendedName>
</protein>
<keyword evidence="9 10" id="KW-0449">Lipoprotein</keyword>
<dbReference type="AlphaFoldDB" id="A0A060T620"/>
<comment type="subcellular location">
    <subcellularLocation>
        <location evidence="1">Cell envelope</location>
    </subcellularLocation>
    <subcellularLocation>
        <location evidence="10">Cell membrane</location>
        <topology evidence="10">Lipid-anchor</topology>
        <topology evidence="10">GPI-anchor</topology>
    </subcellularLocation>
    <subcellularLocation>
        <location evidence="2">Membrane</location>
        <topology evidence="2">Lipid-anchor</topology>
        <topology evidence="2">GPI-anchor</topology>
    </subcellularLocation>
</comment>
<keyword evidence="7" id="KW-1015">Disulfide bond</keyword>
<evidence type="ECO:0000256" key="8">
    <source>
        <dbReference type="ARBA" id="ARBA00023180"/>
    </source>
</evidence>
<dbReference type="GO" id="GO:0071970">
    <property type="term" value="P:fungal-type cell wall (1-&gt;3)-beta-D-glucan biosynthetic process"/>
    <property type="evidence" value="ECO:0007669"/>
    <property type="project" value="TreeGrafter"/>
</dbReference>
<evidence type="ECO:0000256" key="5">
    <source>
        <dbReference type="ARBA" id="ARBA00022729"/>
    </source>
</evidence>
<keyword evidence="8" id="KW-0325">Glycoprotein</keyword>
<dbReference type="Pfam" id="PF07983">
    <property type="entry name" value="X8"/>
    <property type="match status" value="1"/>
</dbReference>
<dbReference type="InterPro" id="IPR012946">
    <property type="entry name" value="X8"/>
</dbReference>
<keyword evidence="10" id="KW-0808">Transferase</keyword>
<dbReference type="InterPro" id="IPR017853">
    <property type="entry name" value="GH"/>
</dbReference>
<evidence type="ECO:0000256" key="7">
    <source>
        <dbReference type="ARBA" id="ARBA00023157"/>
    </source>
</evidence>
<dbReference type="GO" id="GO:0005886">
    <property type="term" value="C:plasma membrane"/>
    <property type="evidence" value="ECO:0007669"/>
    <property type="project" value="UniProtKB-SubCell"/>
</dbReference>
<dbReference type="SMART" id="SM00768">
    <property type="entry name" value="X8"/>
    <property type="match status" value="1"/>
</dbReference>
<evidence type="ECO:0000256" key="6">
    <source>
        <dbReference type="ARBA" id="ARBA00023136"/>
    </source>
</evidence>
<evidence type="ECO:0000256" key="12">
    <source>
        <dbReference type="SAM" id="SignalP"/>
    </source>
</evidence>
<feature type="compositionally biased region" description="Low complexity" evidence="11">
    <location>
        <begin position="493"/>
        <end position="508"/>
    </location>
</feature>
<evidence type="ECO:0000256" key="2">
    <source>
        <dbReference type="ARBA" id="ARBA00004589"/>
    </source>
</evidence>
<feature type="domain" description="X8" evidence="13">
    <location>
        <begin position="373"/>
        <end position="461"/>
    </location>
</feature>
<keyword evidence="5 12" id="KW-0732">Signal</keyword>
<dbReference type="Gene3D" id="3.20.20.80">
    <property type="entry name" value="Glycosidases"/>
    <property type="match status" value="1"/>
</dbReference>
<dbReference type="PANTHER" id="PTHR31468:SF2">
    <property type="entry name" value="1,3-BETA-GLUCANOSYLTRANSFERASE GAS1"/>
    <property type="match status" value="1"/>
</dbReference>
<feature type="chain" id="PRO_5012429673" description="1,3-beta-glucanosyltransferase" evidence="12">
    <location>
        <begin position="16"/>
        <end position="536"/>
    </location>
</feature>
<dbReference type="InterPro" id="IPR004886">
    <property type="entry name" value="Glucanosyltransferase"/>
</dbReference>
<gene>
    <name evidence="14" type="ORF">GNLVRS02_ARAD1B07502g</name>
</gene>
<dbReference type="Pfam" id="PF03198">
    <property type="entry name" value="Glyco_hydro_72"/>
    <property type="match status" value="1"/>
</dbReference>
<organism evidence="14">
    <name type="scientific">Blastobotrys adeninivorans</name>
    <name type="common">Yeast</name>
    <name type="synonym">Arxula adeninivorans</name>
    <dbReference type="NCBI Taxonomy" id="409370"/>
    <lineage>
        <taxon>Eukaryota</taxon>
        <taxon>Fungi</taxon>
        <taxon>Dikarya</taxon>
        <taxon>Ascomycota</taxon>
        <taxon>Saccharomycotina</taxon>
        <taxon>Dipodascomycetes</taxon>
        <taxon>Dipodascales</taxon>
        <taxon>Trichomonascaceae</taxon>
        <taxon>Blastobotrys</taxon>
    </lineage>
</organism>
<evidence type="ECO:0000313" key="14">
    <source>
        <dbReference type="EMBL" id="CDP36199.1"/>
    </source>
</evidence>
<reference evidence="14" key="1">
    <citation type="submission" date="2014-02" db="EMBL/GenBank/DDBJ databases">
        <authorList>
            <person name="Genoscope - CEA"/>
        </authorList>
    </citation>
    <scope>NUCLEOTIDE SEQUENCE</scope>
    <source>
        <strain evidence="14">LS3</strain>
    </source>
</reference>
<dbReference type="PANTHER" id="PTHR31468">
    <property type="entry name" value="1,3-BETA-GLUCANOSYLTRANSFERASE GAS1"/>
    <property type="match status" value="1"/>
</dbReference>
<evidence type="ECO:0000256" key="11">
    <source>
        <dbReference type="SAM" id="MobiDB-lite"/>
    </source>
</evidence>
<accession>A0A060T620</accession>
<sequence>MKYSVIAALAAVASAASSDFPTIEIVGNKFFYSNNGSQFYMKGVAYQEAVSNQTDDTSFTDPLADGSACKRDIPYLQQLQTNVIRVYAINASQDHDECMSALQDAGIYVISDLSEPSMSIIRSDPKWDVELYQRYAEVVDILAKYDNVLGFFAGNEVTNNASNTDASAFVKAAVRDMKAYIKQKGYRSIPVGYSSNDDSETREAIADYFACGSEDERADFYGINMYEWCGDSSFKESGYEARTKEFEGYPVPLFFSEYGCNEVQPREFTEVESLYSDDMTDVWSGGIVYMYFQETNNYGLVSIDNGKVKTLDDFNNLSKEMAKISPTSASASAATESGSTIACPASTASTWKANSNLPPRPTQAVCDCISSAASCVVDSGTDEDDYGDMFSYLCGEIDCSEITGNATSGEYGGLSFCNPKDQLNFLLNKYYSSNGKSKSACDFSGKASVNDSPKTAASCSSIVEQAATATGAISASQTGVAAGSGSGSGSGSSGNSSSSGSSSSGGSSDAVSVHGQGMKALMGAAFAVGAGLFVIM</sequence>
<keyword evidence="6 10" id="KW-0472">Membrane</keyword>
<dbReference type="FunFam" id="3.20.20.80:FF:000038">
    <property type="entry name" value="1,3-beta-glucanosyltransferase"/>
    <property type="match status" value="1"/>
</dbReference>
<dbReference type="GO" id="GO:0098552">
    <property type="term" value="C:side of membrane"/>
    <property type="evidence" value="ECO:0007669"/>
    <property type="project" value="UniProtKB-KW"/>
</dbReference>
<dbReference type="GO" id="GO:0031505">
    <property type="term" value="P:fungal-type cell wall organization"/>
    <property type="evidence" value="ECO:0007669"/>
    <property type="project" value="TreeGrafter"/>
</dbReference>
<comment type="function">
    <text evidence="10">Splits internally a 1,3-beta-glucan molecule and transfers the newly generated reducing end (the donor) to the non-reducing end of another 1,3-beta-glucan molecule (the acceptor) forming a 1,3-beta linkage, resulting in the elongation of 1,3-beta-glucan chains in the cell wall.</text>
</comment>
<dbReference type="GO" id="GO:0042124">
    <property type="term" value="F:1,3-beta-glucanosyltransferase activity"/>
    <property type="evidence" value="ECO:0007669"/>
    <property type="project" value="TreeGrafter"/>
</dbReference>
<evidence type="ECO:0000256" key="1">
    <source>
        <dbReference type="ARBA" id="ARBA00004196"/>
    </source>
</evidence>
<dbReference type="PhylomeDB" id="A0A060T620"/>
<evidence type="ECO:0000256" key="4">
    <source>
        <dbReference type="ARBA" id="ARBA00022622"/>
    </source>
</evidence>
<evidence type="ECO:0000259" key="13">
    <source>
        <dbReference type="SMART" id="SM00768"/>
    </source>
</evidence>
<reference evidence="14" key="2">
    <citation type="submission" date="2014-06" db="EMBL/GenBank/DDBJ databases">
        <title>The complete genome of Blastobotrys (Arxula) adeninivorans LS3 - a yeast of biotechnological interest.</title>
        <authorList>
            <person name="Kunze G."/>
            <person name="Gaillardin C."/>
            <person name="Czernicka M."/>
            <person name="Durrens P."/>
            <person name="Martin T."/>
            <person name="Boer E."/>
            <person name="Gabaldon T."/>
            <person name="Cruz J."/>
            <person name="Talla E."/>
            <person name="Marck C."/>
            <person name="Goffeau A."/>
            <person name="Barbe V."/>
            <person name="Baret P."/>
            <person name="Baronian K."/>
            <person name="Beier S."/>
            <person name="Bleykasten C."/>
            <person name="Bode R."/>
            <person name="Casaregola S."/>
            <person name="Despons L."/>
            <person name="Fairhead C."/>
            <person name="Giersberg M."/>
            <person name="Gierski P."/>
            <person name="Hahnel U."/>
            <person name="Hartmann A."/>
            <person name="Jankowska D."/>
            <person name="Jubin C."/>
            <person name="Jung P."/>
            <person name="Lafontaine I."/>
            <person name="Leh-Louis V."/>
            <person name="Lemaire M."/>
            <person name="Marcet-Houben M."/>
            <person name="Mascher M."/>
            <person name="Morel G."/>
            <person name="Richard G.-F."/>
            <person name="Riechen J."/>
            <person name="Sacerdot C."/>
            <person name="Sarkar A."/>
            <person name="Savel G."/>
            <person name="Schacherer J."/>
            <person name="Sherman D."/>
            <person name="Straub M.-L."/>
            <person name="Stein N."/>
            <person name="Thierry A."/>
            <person name="Trautwein-Schult A."/>
            <person name="Westhof E."/>
            <person name="Worch S."/>
            <person name="Dujon B."/>
            <person name="Souciet J.-L."/>
            <person name="Wincker P."/>
            <person name="Scholz U."/>
            <person name="Neuveglise N."/>
        </authorList>
    </citation>
    <scope>NUCLEOTIDE SEQUENCE</scope>
    <source>
        <strain evidence="14">LS3</strain>
    </source>
</reference>
<evidence type="ECO:0000256" key="9">
    <source>
        <dbReference type="ARBA" id="ARBA00023288"/>
    </source>
</evidence>
<keyword evidence="4 10" id="KW-0336">GPI-anchor</keyword>
<dbReference type="EMBL" id="HG937692">
    <property type="protein sequence ID" value="CDP36199.1"/>
    <property type="molecule type" value="Genomic_DNA"/>
</dbReference>
<comment type="similarity">
    <text evidence="3 10">Belongs to the glycosyl hydrolase 72 family.</text>
</comment>